<evidence type="ECO:0000313" key="6">
    <source>
        <dbReference type="Proteomes" id="UP001056079"/>
    </source>
</evidence>
<dbReference type="PANTHER" id="PTHR43669:SF3">
    <property type="entry name" value="ALCOHOL DEHYDROGENASE, PUTATIVE (AFU_ORTHOLOGUE AFUA_3G03445)-RELATED"/>
    <property type="match status" value="1"/>
</dbReference>
<protein>
    <submittedName>
        <fullName evidence="5">SDR family oxidoreductase</fullName>
    </submittedName>
</protein>
<feature type="compositionally biased region" description="Gly residues" evidence="3">
    <location>
        <begin position="271"/>
        <end position="282"/>
    </location>
</feature>
<name>A0ABY4V1S2_STRFL</name>
<organism evidence="5 6">
    <name type="scientific">Streptomyces filamentosus</name>
    <name type="common">Streptomyces roseosporus</name>
    <dbReference type="NCBI Taxonomy" id="67294"/>
    <lineage>
        <taxon>Bacteria</taxon>
        <taxon>Bacillati</taxon>
        <taxon>Actinomycetota</taxon>
        <taxon>Actinomycetes</taxon>
        <taxon>Kitasatosporales</taxon>
        <taxon>Streptomycetaceae</taxon>
        <taxon>Streptomyces</taxon>
    </lineage>
</organism>
<dbReference type="EMBL" id="CP098609">
    <property type="protein sequence ID" value="USC48186.1"/>
    <property type="molecule type" value="Genomic_DNA"/>
</dbReference>
<dbReference type="SUPFAM" id="SSF51735">
    <property type="entry name" value="NAD(P)-binding Rossmann-fold domains"/>
    <property type="match status" value="1"/>
</dbReference>
<reference evidence="5" key="1">
    <citation type="submission" date="2021-08" db="EMBL/GenBank/DDBJ databases">
        <title>DNA methylation of m4C regulates biosynthesis of daptomycin in Streptomyces roseosporus L30.</title>
        <authorList>
            <person name="Fang J.-L."/>
        </authorList>
    </citation>
    <scope>NUCLEOTIDE SEQUENCE</scope>
    <source>
        <strain evidence="5">L30</strain>
    </source>
</reference>
<dbReference type="SMART" id="SM00822">
    <property type="entry name" value="PKS_KR"/>
    <property type="match status" value="1"/>
</dbReference>
<gene>
    <name evidence="5" type="ORF">K7395_16240</name>
</gene>
<dbReference type="Proteomes" id="UP001056079">
    <property type="component" value="Chromosome"/>
</dbReference>
<dbReference type="Gene3D" id="3.40.50.720">
    <property type="entry name" value="NAD(P)-binding Rossmann-like Domain"/>
    <property type="match status" value="1"/>
</dbReference>
<dbReference type="InterPro" id="IPR036291">
    <property type="entry name" value="NAD(P)-bd_dom_sf"/>
</dbReference>
<dbReference type="PANTHER" id="PTHR43669">
    <property type="entry name" value="5-KETO-D-GLUCONATE 5-REDUCTASE"/>
    <property type="match status" value="1"/>
</dbReference>
<dbReference type="InterPro" id="IPR002347">
    <property type="entry name" value="SDR_fam"/>
</dbReference>
<dbReference type="Pfam" id="PF00106">
    <property type="entry name" value="adh_short"/>
    <property type="match status" value="1"/>
</dbReference>
<evidence type="ECO:0000259" key="4">
    <source>
        <dbReference type="SMART" id="SM00822"/>
    </source>
</evidence>
<comment type="similarity">
    <text evidence="1">Belongs to the short-chain dehydrogenases/reductases (SDR) family.</text>
</comment>
<evidence type="ECO:0000256" key="3">
    <source>
        <dbReference type="SAM" id="MobiDB-lite"/>
    </source>
</evidence>
<feature type="compositionally biased region" description="Pro residues" evidence="3">
    <location>
        <begin position="243"/>
        <end position="270"/>
    </location>
</feature>
<feature type="domain" description="Ketoreductase" evidence="4">
    <location>
        <begin position="5"/>
        <end position="187"/>
    </location>
</feature>
<dbReference type="CDD" id="cd05233">
    <property type="entry name" value="SDR_c"/>
    <property type="match status" value="1"/>
</dbReference>
<sequence length="282" mass="28189">MSGGRGLLVTGATGRLGEATVRALLERGDRLLLTGRDQARLGELAAVFGDSGVSTLNVDVSGPEGAQHAAAEAARTLGGLDGLVHLVGAFDVGPVMLTDVAAYEELLRANFLSAVAATQAVLPHLREGGRLVYFGTPLADEPLGGMSAYAASKAALVTWVRSMSHEVKNRGIHANAISLTLVETPEMRKEMPNVDPGLTVDAELVARAVRFLTGPDSDGMYGSVVPVVGRFGFTSALAGGPPAGGPPSGGPPSGGPPSGGPPSGGPPPGVRPGGGPGGGPGR</sequence>
<dbReference type="InterPro" id="IPR057326">
    <property type="entry name" value="KR_dom"/>
</dbReference>
<dbReference type="PRINTS" id="PR00081">
    <property type="entry name" value="GDHRDH"/>
</dbReference>
<dbReference type="RefSeq" id="WP_006126300.1">
    <property type="nucleotide sequence ID" value="NZ_CP098609.1"/>
</dbReference>
<feature type="region of interest" description="Disordered" evidence="3">
    <location>
        <begin position="236"/>
        <end position="282"/>
    </location>
</feature>
<keyword evidence="6" id="KW-1185">Reference proteome</keyword>
<proteinExistence type="inferred from homology"/>
<evidence type="ECO:0000313" key="5">
    <source>
        <dbReference type="EMBL" id="USC48186.1"/>
    </source>
</evidence>
<accession>A0ABY4V1S2</accession>
<keyword evidence="2" id="KW-0560">Oxidoreductase</keyword>
<evidence type="ECO:0000256" key="1">
    <source>
        <dbReference type="ARBA" id="ARBA00006484"/>
    </source>
</evidence>
<evidence type="ECO:0000256" key="2">
    <source>
        <dbReference type="ARBA" id="ARBA00023002"/>
    </source>
</evidence>